<proteinExistence type="predicted"/>
<reference evidence="3" key="1">
    <citation type="journal article" date="2019" name="Int. J. Syst. Evol. Microbiol.">
        <title>The Global Catalogue of Microorganisms (GCM) 10K type strain sequencing project: providing services to taxonomists for standard genome sequencing and annotation.</title>
        <authorList>
            <consortium name="The Broad Institute Genomics Platform"/>
            <consortium name="The Broad Institute Genome Sequencing Center for Infectious Disease"/>
            <person name="Wu L."/>
            <person name="Ma J."/>
        </authorList>
    </citation>
    <scope>NUCLEOTIDE SEQUENCE [LARGE SCALE GENOMIC DNA]</scope>
    <source>
        <strain evidence="3">CCUG 42001</strain>
    </source>
</reference>
<evidence type="ECO:0000313" key="3">
    <source>
        <dbReference type="Proteomes" id="UP001596267"/>
    </source>
</evidence>
<keyword evidence="3" id="KW-1185">Reference proteome</keyword>
<feature type="transmembrane region" description="Helical" evidence="1">
    <location>
        <begin position="47"/>
        <end position="69"/>
    </location>
</feature>
<protein>
    <submittedName>
        <fullName evidence="2">Uncharacterized protein</fullName>
    </submittedName>
</protein>
<organism evidence="2 3">
    <name type="scientific">Sporolactobacillus kofuensis</name>
    <dbReference type="NCBI Taxonomy" id="269672"/>
    <lineage>
        <taxon>Bacteria</taxon>
        <taxon>Bacillati</taxon>
        <taxon>Bacillota</taxon>
        <taxon>Bacilli</taxon>
        <taxon>Bacillales</taxon>
        <taxon>Sporolactobacillaceae</taxon>
        <taxon>Sporolactobacillus</taxon>
    </lineage>
</organism>
<keyword evidence="1" id="KW-0812">Transmembrane</keyword>
<accession>A0ABW1WHQ8</accession>
<dbReference type="RefSeq" id="WP_253076798.1">
    <property type="nucleotide sequence ID" value="NZ_JAMXWN010000011.1"/>
</dbReference>
<name>A0ABW1WHQ8_9BACL</name>
<keyword evidence="1" id="KW-1133">Transmembrane helix</keyword>
<sequence>MYRILNLLLKVYLNAIYILLLCIVFLIALKLTKLGLADSFEWIVKKYFYFIVGSIIAFTFIDMLIRFILKDNIMHTILSCIFTRQIHHFMWIFDNENLVAISQNQVNKAIAQSYVNLYRDTIIFRIKLPRNDEAQRIIKGKQDSIREELSSMVNASFSGFDRQGRYLILKGNLNK</sequence>
<comment type="caution">
    <text evidence="2">The sequence shown here is derived from an EMBL/GenBank/DDBJ whole genome shotgun (WGS) entry which is preliminary data.</text>
</comment>
<feature type="transmembrane region" description="Helical" evidence="1">
    <location>
        <begin position="7"/>
        <end position="27"/>
    </location>
</feature>
<dbReference type="EMBL" id="JBHSTQ010000011">
    <property type="protein sequence ID" value="MFC6387147.1"/>
    <property type="molecule type" value="Genomic_DNA"/>
</dbReference>
<keyword evidence="1" id="KW-0472">Membrane</keyword>
<gene>
    <name evidence="2" type="ORF">ACFP7A_11070</name>
</gene>
<dbReference type="Proteomes" id="UP001596267">
    <property type="component" value="Unassembled WGS sequence"/>
</dbReference>
<evidence type="ECO:0000256" key="1">
    <source>
        <dbReference type="SAM" id="Phobius"/>
    </source>
</evidence>
<evidence type="ECO:0000313" key="2">
    <source>
        <dbReference type="EMBL" id="MFC6387147.1"/>
    </source>
</evidence>